<dbReference type="AlphaFoldDB" id="A0A1Z1EDR3"/>
<keyword evidence="1" id="KW-1133">Transmembrane helix</keyword>
<feature type="transmembrane region" description="Helical" evidence="1">
    <location>
        <begin position="288"/>
        <end position="312"/>
    </location>
</feature>
<accession>A0A1Z1EDR3</accession>
<protein>
    <submittedName>
        <fullName evidence="3">EpsG family protein</fullName>
    </submittedName>
    <submittedName>
        <fullName evidence="2">Wzy</fullName>
    </submittedName>
</protein>
<keyword evidence="1" id="KW-0812">Transmembrane</keyword>
<reference evidence="2" key="1">
    <citation type="journal article" date="2017" name="Carbohydr. Res.">
        <title>Structures and gene clusters of the O-antigens of Escherichia albertii O3, O4, O6, and O7.</title>
        <authorList>
            <person name="Naumenko O.I."/>
            <person name="Zheng H."/>
            <person name="Senchenkova S.N."/>
            <person name="Wang H."/>
            <person name="Li Q."/>
            <person name="Shashkov A.S."/>
            <person name="Wang J."/>
            <person name="Knirel Y.A."/>
            <person name="Xiong Y."/>
        </authorList>
    </citation>
    <scope>NUCLEOTIDE SEQUENCE</scope>
    <source>
        <strain evidence="2">D140513</strain>
    </source>
</reference>
<gene>
    <name evidence="3" type="ORF">JRC44_09285</name>
</gene>
<dbReference type="EMBL" id="KY574553">
    <property type="protein sequence ID" value="ARO72809.1"/>
    <property type="molecule type" value="Genomic_DNA"/>
</dbReference>
<feature type="transmembrane region" description="Helical" evidence="1">
    <location>
        <begin position="143"/>
        <end position="167"/>
    </location>
</feature>
<feature type="transmembrane region" description="Helical" evidence="1">
    <location>
        <begin position="80"/>
        <end position="100"/>
    </location>
</feature>
<sequence>MYIILLIYLFFCSFVNNKYLATFNVFATFAVMSGWYFPAYDWINYYDFYTRIDNIELFNNVFEPGFTALMKVCAWMGFEYHSVYMLSNVIIYFFVYRYCVRFRYSGFVFFFIFALFGFVLFAEQVRQGIALAIILFASQKRKFILYALVACLFHYSAIFSIGLYFIISSKEEKRRKMMLIFSCVVLVSLAFLVFDFNSTIVYFITQKISNYLNSNIFSPSFALGFLLYFILSLLCLYKRKENIVNKKWQVFCFGVVLLGIPFPVFNRFTYFCYPYLIPDIERLFSKYISRGILISIVVFVIGLRIVVSPIYLPLMSDYRFHLPGVTEPPNYNFIMQGRCEILIRNGINDFC</sequence>
<dbReference type="InterPro" id="IPR049458">
    <property type="entry name" value="EpsG-like"/>
</dbReference>
<feature type="transmembrane region" description="Helical" evidence="1">
    <location>
        <begin position="179"/>
        <end position="204"/>
    </location>
</feature>
<organism evidence="2">
    <name type="scientific">Escherichia albertii</name>
    <dbReference type="NCBI Taxonomy" id="208962"/>
    <lineage>
        <taxon>Bacteria</taxon>
        <taxon>Pseudomonadati</taxon>
        <taxon>Pseudomonadota</taxon>
        <taxon>Gammaproteobacteria</taxon>
        <taxon>Enterobacterales</taxon>
        <taxon>Enterobacteriaceae</taxon>
        <taxon>Escherichia</taxon>
    </lineage>
</organism>
<dbReference type="Pfam" id="PF14897">
    <property type="entry name" value="EpsG"/>
    <property type="match status" value="1"/>
</dbReference>
<evidence type="ECO:0000313" key="3">
    <source>
        <dbReference type="EMBL" id="QST75229.1"/>
    </source>
</evidence>
<name>A0A1Z1EDR3_ESCAL</name>
<dbReference type="Proteomes" id="UP000663211">
    <property type="component" value="Chromosome"/>
</dbReference>
<dbReference type="RefSeq" id="WP_025238788.1">
    <property type="nucleotide sequence ID" value="NZ_BBVM01000007.1"/>
</dbReference>
<keyword evidence="1" id="KW-0472">Membrane</keyword>
<evidence type="ECO:0000313" key="2">
    <source>
        <dbReference type="EMBL" id="ARO72809.1"/>
    </source>
</evidence>
<reference evidence="3 4" key="2">
    <citation type="submission" date="2021-03" db="EMBL/GenBank/DDBJ databases">
        <title>Comparative genomics of Chinese and international isolates of Escherichia albertii: population structure and evolution of virulence and antimicrobial resistance.</title>
        <authorList>
            <person name="Wang H."/>
            <person name="Xiong Y."/>
            <person name="Luo L."/>
        </authorList>
    </citation>
    <scope>NUCLEOTIDE SEQUENCE [LARGE SCALE GENOMIC DNA]</scope>
    <source>
        <strain evidence="3 4">Sample 165</strain>
    </source>
</reference>
<feature type="transmembrane region" description="Helical" evidence="1">
    <location>
        <begin position="107"/>
        <end position="137"/>
    </location>
</feature>
<dbReference type="EMBL" id="CP070296">
    <property type="protein sequence ID" value="QST75229.1"/>
    <property type="molecule type" value="Genomic_DNA"/>
</dbReference>
<evidence type="ECO:0000313" key="4">
    <source>
        <dbReference type="Proteomes" id="UP000663211"/>
    </source>
</evidence>
<evidence type="ECO:0000256" key="1">
    <source>
        <dbReference type="SAM" id="Phobius"/>
    </source>
</evidence>
<feature type="transmembrane region" description="Helical" evidence="1">
    <location>
        <begin position="216"/>
        <end position="236"/>
    </location>
</feature>
<proteinExistence type="predicted"/>
<feature type="transmembrane region" description="Helical" evidence="1">
    <location>
        <begin position="248"/>
        <end position="268"/>
    </location>
</feature>